<dbReference type="PANTHER" id="PTHR12131:SF1">
    <property type="entry name" value="ATP-DEPENDENT RNA HELICASE SUPV3L1, MITOCHONDRIAL-RELATED"/>
    <property type="match status" value="1"/>
</dbReference>
<dbReference type="eggNOG" id="KOG0953">
    <property type="taxonomic scope" value="Eukaryota"/>
</dbReference>
<protein>
    <recommendedName>
        <fullName evidence="10">ATP-dependent RNA helicase SUV3, mitochondrial</fullName>
        <ecNumber evidence="2">3.6.4.13</ecNumber>
    </recommendedName>
</protein>
<dbReference type="HOGENOM" id="CLU_010647_2_2_1"/>
<dbReference type="VEuPathDB" id="FungiDB:CTRG_01588"/>
<sequence>MYQRILYRSLLSKGTKSILCRTTRNTVGVIQFARNFSLTSIRSNISEVSNIPELQTTTTENKPVVVKDNESLFHKHFKRNVNSYASSVGIEMLEGTIPEPYGILNNQTDEEKKKLVEKFRKTLVQIANDLEIQKNFLNTKITINDFVNPTYSKLMRLVYLIENETVPKNLLDIFGIKTNNELITRILSHLLHQDFLKEKIAKVSYQSSTIDISVPAEWFPEARKMKRKIVMHVGPTNSGKTYNSLVKLSKSKTGYYAGPLRLLAREVYERFNDQGVGCNLITGEEIVPFIDEHGKISGLASGTIEMIPLHRKMDLCVIDEIQMIADSRRGSVWTNAVLGVLAHEIHLCGEESAVPLIQKIVEITGDELEVKHFKRLGKLTVEKTSTRLSQLKKGDCLVAFSKRKIMDYKCRIEQESRLKVGVVYGALPPEIRSQEAAKFNRGEYDVLVASDAVGMGLNLKINRVVFSGISKYDGSVVKNLTVSQVKQIAGRAGRYSKDTGSKEGFVTALQRSSLVYIQECLREPVSYLQQACIWPTNNIWRNYMVNGRTDKVQLSDVLRSYFSTMLTTRHGLYFVSEWDQKVELLDLISSDKHLSRMSIDDQLTLCETPIGLAKAKGSQVMLQAVHDFFKTIVDRDCKSIFDYKFLDLELISQRAVINSDLNVTLKNVDNLENMHKMLLLFMWLSQRFPTLFIDKESALEMKVLVEKRITEELTNIERLNKLGGRSSNSYHRHRNNRC</sequence>
<dbReference type="Gene3D" id="1.20.272.40">
    <property type="match status" value="1"/>
</dbReference>
<dbReference type="SMART" id="SM00490">
    <property type="entry name" value="HELICc"/>
    <property type="match status" value="1"/>
</dbReference>
<evidence type="ECO:0000256" key="1">
    <source>
        <dbReference type="ARBA" id="ARBA00004173"/>
    </source>
</evidence>
<dbReference type="OrthoDB" id="6692397at2759"/>
<dbReference type="AlphaFoldDB" id="C5M6V7"/>
<dbReference type="SUPFAM" id="SSF52540">
    <property type="entry name" value="P-loop containing nucleoside triphosphate hydrolases"/>
    <property type="match status" value="1"/>
</dbReference>
<keyword evidence="13" id="KW-1185">Reference proteome</keyword>
<dbReference type="GO" id="GO:0000957">
    <property type="term" value="P:mitochondrial RNA catabolic process"/>
    <property type="evidence" value="ECO:0007669"/>
    <property type="project" value="EnsemblFungi"/>
</dbReference>
<dbReference type="KEGG" id="ctp:CTRG_01588"/>
<dbReference type="STRING" id="294747.C5M6V7"/>
<dbReference type="RefSeq" id="XP_002547282.1">
    <property type="nucleotide sequence ID" value="XM_002547236.1"/>
</dbReference>
<dbReference type="InterPro" id="IPR022192">
    <property type="entry name" value="SUV3_C"/>
</dbReference>
<evidence type="ECO:0000256" key="5">
    <source>
        <dbReference type="ARBA" id="ARBA00022806"/>
    </source>
</evidence>
<evidence type="ECO:0000256" key="2">
    <source>
        <dbReference type="ARBA" id="ARBA00012552"/>
    </source>
</evidence>
<feature type="domain" description="Helicase C-terminal" evidence="11">
    <location>
        <begin position="380"/>
        <end position="539"/>
    </location>
</feature>
<dbReference type="GO" id="GO:0000965">
    <property type="term" value="P:mitochondrial RNA 3'-end processing"/>
    <property type="evidence" value="ECO:0007669"/>
    <property type="project" value="TreeGrafter"/>
</dbReference>
<proteinExistence type="predicted"/>
<dbReference type="FunFam" id="3.40.50.300:FF:000269">
    <property type="entry name" value="ATP-dependent RNA helicase SUPV3L1, mitochondrial"/>
    <property type="match status" value="1"/>
</dbReference>
<dbReference type="InterPro" id="IPR055206">
    <property type="entry name" value="DEXQc_SUV3"/>
</dbReference>
<reference evidence="12 13" key="1">
    <citation type="journal article" date="2009" name="Nature">
        <title>Evolution of pathogenicity and sexual reproduction in eight Candida genomes.</title>
        <authorList>
            <person name="Butler G."/>
            <person name="Rasmussen M.D."/>
            <person name="Lin M.F."/>
            <person name="Santos M.A."/>
            <person name="Sakthikumar S."/>
            <person name="Munro C.A."/>
            <person name="Rheinbay E."/>
            <person name="Grabherr M."/>
            <person name="Forche A."/>
            <person name="Reedy J.L."/>
            <person name="Agrafioti I."/>
            <person name="Arnaud M.B."/>
            <person name="Bates S."/>
            <person name="Brown A.J."/>
            <person name="Brunke S."/>
            <person name="Costanzo M.C."/>
            <person name="Fitzpatrick D.A."/>
            <person name="de Groot P.W."/>
            <person name="Harris D."/>
            <person name="Hoyer L.L."/>
            <person name="Hube B."/>
            <person name="Klis F.M."/>
            <person name="Kodira C."/>
            <person name="Lennard N."/>
            <person name="Logue M.E."/>
            <person name="Martin R."/>
            <person name="Neiman A.M."/>
            <person name="Nikolaou E."/>
            <person name="Quail M.A."/>
            <person name="Quinn J."/>
            <person name="Santos M.C."/>
            <person name="Schmitzberger F.F."/>
            <person name="Sherlock G."/>
            <person name="Shah P."/>
            <person name="Silverstein K.A."/>
            <person name="Skrzypek M.S."/>
            <person name="Soll D."/>
            <person name="Staggs R."/>
            <person name="Stansfield I."/>
            <person name="Stumpf M.P."/>
            <person name="Sudbery P.E."/>
            <person name="Srikantha T."/>
            <person name="Zeng Q."/>
            <person name="Berman J."/>
            <person name="Berriman M."/>
            <person name="Heitman J."/>
            <person name="Gow N.A."/>
            <person name="Lorenz M.C."/>
            <person name="Birren B.W."/>
            <person name="Kellis M."/>
            <person name="Cuomo C.A."/>
        </authorList>
    </citation>
    <scope>NUCLEOTIDE SEQUENCE [LARGE SCALE GENOMIC DNA]</scope>
    <source>
        <strain evidence="13">ATCC MYA-3404 / T1</strain>
    </source>
</reference>
<dbReference type="GO" id="GO:0008859">
    <property type="term" value="F:exoribonuclease II activity"/>
    <property type="evidence" value="ECO:0007669"/>
    <property type="project" value="EnsemblFungi"/>
</dbReference>
<dbReference type="Gene3D" id="1.20.58.1080">
    <property type="match status" value="1"/>
</dbReference>
<dbReference type="GO" id="GO:0045025">
    <property type="term" value="C:mitochondrial degradosome"/>
    <property type="evidence" value="ECO:0007669"/>
    <property type="project" value="EnsemblFungi"/>
</dbReference>
<dbReference type="Gene3D" id="3.40.50.300">
    <property type="entry name" value="P-loop containing nucleotide triphosphate hydrolases"/>
    <property type="match status" value="2"/>
</dbReference>
<dbReference type="GO" id="GO:0005524">
    <property type="term" value="F:ATP binding"/>
    <property type="evidence" value="ECO:0007669"/>
    <property type="project" value="UniProtKB-KW"/>
</dbReference>
<dbReference type="InterPro" id="IPR001650">
    <property type="entry name" value="Helicase_C-like"/>
</dbReference>
<keyword evidence="4" id="KW-0378">Hydrolase</keyword>
<dbReference type="GO" id="GO:0006264">
    <property type="term" value="P:mitochondrial DNA replication"/>
    <property type="evidence" value="ECO:0007669"/>
    <property type="project" value="EnsemblFungi"/>
</dbReference>
<dbReference type="GO" id="GO:0000372">
    <property type="term" value="P:Group I intron splicing"/>
    <property type="evidence" value="ECO:0007669"/>
    <property type="project" value="EnsemblFungi"/>
</dbReference>
<dbReference type="Pfam" id="PF12513">
    <property type="entry name" value="SUV3_C"/>
    <property type="match status" value="1"/>
</dbReference>
<dbReference type="InterPro" id="IPR044774">
    <property type="entry name" value="Suv3_DEXQc"/>
</dbReference>
<keyword evidence="6" id="KW-0067">ATP-binding</keyword>
<keyword evidence="8" id="KW-0496">Mitochondrion</keyword>
<organism evidence="12 13">
    <name type="scientific">Candida tropicalis (strain ATCC MYA-3404 / T1)</name>
    <name type="common">Yeast</name>
    <dbReference type="NCBI Taxonomy" id="294747"/>
    <lineage>
        <taxon>Eukaryota</taxon>
        <taxon>Fungi</taxon>
        <taxon>Dikarya</taxon>
        <taxon>Ascomycota</taxon>
        <taxon>Saccharomycotina</taxon>
        <taxon>Pichiomycetes</taxon>
        <taxon>Debaryomycetaceae</taxon>
        <taxon>Candida/Lodderomyces clade</taxon>
        <taxon>Candida</taxon>
    </lineage>
</organism>
<evidence type="ECO:0000256" key="8">
    <source>
        <dbReference type="ARBA" id="ARBA00023128"/>
    </source>
</evidence>
<name>C5M6V7_CANTT</name>
<evidence type="ECO:0000256" key="6">
    <source>
        <dbReference type="ARBA" id="ARBA00022840"/>
    </source>
</evidence>
<evidence type="ECO:0000256" key="3">
    <source>
        <dbReference type="ARBA" id="ARBA00022741"/>
    </source>
</evidence>
<dbReference type="GO" id="GO:0003724">
    <property type="term" value="F:RNA helicase activity"/>
    <property type="evidence" value="ECO:0007669"/>
    <property type="project" value="UniProtKB-EC"/>
</dbReference>
<evidence type="ECO:0000256" key="9">
    <source>
        <dbReference type="ARBA" id="ARBA00047984"/>
    </source>
</evidence>
<dbReference type="Proteomes" id="UP000002037">
    <property type="component" value="Unassembled WGS sequence"/>
</dbReference>
<accession>C5M6V7</accession>
<dbReference type="FunFam" id="3.40.50.300:FF:001549">
    <property type="entry name" value="SUV3p ATP-dependent RNA helicase"/>
    <property type="match status" value="1"/>
</dbReference>
<dbReference type="Pfam" id="PF00271">
    <property type="entry name" value="Helicase_C"/>
    <property type="match status" value="1"/>
</dbReference>
<dbReference type="InterPro" id="IPR050699">
    <property type="entry name" value="RNA-DNA_Helicase"/>
</dbReference>
<keyword evidence="7" id="KW-0809">Transit peptide</keyword>
<gene>
    <name evidence="12" type="ORF">CTRG_01588</name>
</gene>
<comment type="catalytic activity">
    <reaction evidence="9">
        <text>ATP + H2O = ADP + phosphate + H(+)</text>
        <dbReference type="Rhea" id="RHEA:13065"/>
        <dbReference type="ChEBI" id="CHEBI:15377"/>
        <dbReference type="ChEBI" id="CHEBI:15378"/>
        <dbReference type="ChEBI" id="CHEBI:30616"/>
        <dbReference type="ChEBI" id="CHEBI:43474"/>
        <dbReference type="ChEBI" id="CHEBI:456216"/>
        <dbReference type="EC" id="3.6.4.13"/>
    </reaction>
</comment>
<keyword evidence="3" id="KW-0547">Nucleotide-binding</keyword>
<dbReference type="CDD" id="cd18805">
    <property type="entry name" value="SF2_C_suv3"/>
    <property type="match status" value="1"/>
</dbReference>
<dbReference type="EMBL" id="GG692396">
    <property type="protein sequence ID" value="EER34727.1"/>
    <property type="molecule type" value="Genomic_DNA"/>
</dbReference>
<dbReference type="GeneID" id="8301238"/>
<dbReference type="CDD" id="cd17913">
    <property type="entry name" value="DEXQc_Suv3"/>
    <property type="match status" value="1"/>
</dbReference>
<evidence type="ECO:0000256" key="4">
    <source>
        <dbReference type="ARBA" id="ARBA00022801"/>
    </source>
</evidence>
<evidence type="ECO:0000313" key="13">
    <source>
        <dbReference type="Proteomes" id="UP000002037"/>
    </source>
</evidence>
<comment type="subcellular location">
    <subcellularLocation>
        <location evidence="1">Mitochondrion</location>
    </subcellularLocation>
</comment>
<evidence type="ECO:0000256" key="10">
    <source>
        <dbReference type="ARBA" id="ARBA00071444"/>
    </source>
</evidence>
<keyword evidence="5" id="KW-0347">Helicase</keyword>
<dbReference type="PANTHER" id="PTHR12131">
    <property type="entry name" value="ATP-DEPENDENT RNA AND DNA HELICASE"/>
    <property type="match status" value="1"/>
</dbReference>
<evidence type="ECO:0000313" key="12">
    <source>
        <dbReference type="EMBL" id="EER34727.1"/>
    </source>
</evidence>
<dbReference type="InterPro" id="IPR027417">
    <property type="entry name" value="P-loop_NTPase"/>
</dbReference>
<dbReference type="PROSITE" id="PS51194">
    <property type="entry name" value="HELICASE_CTER"/>
    <property type="match status" value="1"/>
</dbReference>
<dbReference type="EC" id="3.6.4.13" evidence="2"/>
<evidence type="ECO:0000256" key="7">
    <source>
        <dbReference type="ARBA" id="ARBA00022946"/>
    </source>
</evidence>
<evidence type="ECO:0000259" key="11">
    <source>
        <dbReference type="PROSITE" id="PS51194"/>
    </source>
</evidence>
<dbReference type="Pfam" id="PF22527">
    <property type="entry name" value="DEXQc_Suv3"/>
    <property type="match status" value="1"/>
</dbReference>